<dbReference type="EMBL" id="JABVXQ010000013">
    <property type="protein sequence ID" value="KAF6081732.1"/>
    <property type="molecule type" value="Genomic_DNA"/>
</dbReference>
<comment type="caution">
    <text evidence="1">The sequence shown here is derived from an EMBL/GenBank/DDBJ whole genome shotgun (WGS) entry which is preliminary data.</text>
</comment>
<protein>
    <submittedName>
        <fullName evidence="1">Uncharacterized protein</fullName>
    </submittedName>
</protein>
<evidence type="ECO:0000313" key="1">
    <source>
        <dbReference type="EMBL" id="KAF6081732.1"/>
    </source>
</evidence>
<dbReference type="Proteomes" id="UP000664940">
    <property type="component" value="Unassembled WGS sequence"/>
</dbReference>
<evidence type="ECO:0000313" key="2">
    <source>
        <dbReference type="Proteomes" id="UP000664940"/>
    </source>
</evidence>
<proteinExistence type="predicted"/>
<name>A0A833YSF0_9CHIR</name>
<dbReference type="AlphaFoldDB" id="A0A833YSF0"/>
<organism evidence="1 2">
    <name type="scientific">Phyllostomus discolor</name>
    <name type="common">pale spear-nosed bat</name>
    <dbReference type="NCBI Taxonomy" id="89673"/>
    <lineage>
        <taxon>Eukaryota</taxon>
        <taxon>Metazoa</taxon>
        <taxon>Chordata</taxon>
        <taxon>Craniata</taxon>
        <taxon>Vertebrata</taxon>
        <taxon>Euteleostomi</taxon>
        <taxon>Mammalia</taxon>
        <taxon>Eutheria</taxon>
        <taxon>Laurasiatheria</taxon>
        <taxon>Chiroptera</taxon>
        <taxon>Yangochiroptera</taxon>
        <taxon>Phyllostomidae</taxon>
        <taxon>Phyllostominae</taxon>
        <taxon>Phyllostomus</taxon>
    </lineage>
</organism>
<accession>A0A833YSF0</accession>
<reference evidence="1 2" key="1">
    <citation type="journal article" date="2020" name="Nature">
        <title>Six reference-quality genomes reveal evolution of bat adaptations.</title>
        <authorList>
            <person name="Jebb D."/>
            <person name="Huang Z."/>
            <person name="Pippel M."/>
            <person name="Hughes G.M."/>
            <person name="Lavrichenko K."/>
            <person name="Devanna P."/>
            <person name="Winkler S."/>
            <person name="Jermiin L.S."/>
            <person name="Skirmuntt E.C."/>
            <person name="Katzourakis A."/>
            <person name="Burkitt-Gray L."/>
            <person name="Ray D.A."/>
            <person name="Sullivan K.A.M."/>
            <person name="Roscito J.G."/>
            <person name="Kirilenko B.M."/>
            <person name="Davalos L.M."/>
            <person name="Corthals A.P."/>
            <person name="Power M.L."/>
            <person name="Jones G."/>
            <person name="Ransome R.D."/>
            <person name="Dechmann D.K.N."/>
            <person name="Locatelli A.G."/>
            <person name="Puechmaille S.J."/>
            <person name="Fedrigo O."/>
            <person name="Jarvis E.D."/>
            <person name="Hiller M."/>
            <person name="Vernes S.C."/>
            <person name="Myers E.W."/>
            <person name="Teeling E.C."/>
        </authorList>
    </citation>
    <scope>NUCLEOTIDE SEQUENCE [LARGE SCALE GENOMIC DNA]</scope>
    <source>
        <strain evidence="1">Bat1K_MPI-CBG_1</strain>
    </source>
</reference>
<gene>
    <name evidence="1" type="ORF">HJG60_008751</name>
</gene>
<sequence length="167" mass="19612">MKHLQTCGFSESWLIVLHSDGINFPIWRKCQSLVTVSDAKQPAWIQEAVRYLERTSNRNLKTQFWPRLFHTLQRDFRKNLYFSDTVLFSHLQSDRGPFQMLGAKFCRATDYLHCRGRGHVIRNSEPPQSCFFQTNSVDCFFPYSKKKKKKTENSKNRFVGGVNLGQQ</sequence>